<evidence type="ECO:0000256" key="1">
    <source>
        <dbReference type="SAM" id="MobiDB-lite"/>
    </source>
</evidence>
<dbReference type="CDD" id="cd00118">
    <property type="entry name" value="LysM"/>
    <property type="match status" value="1"/>
</dbReference>
<sequence>MKIHIVQKGDTLWKIAQKYGVQFEELKQINSQLSNPDMIMPGMKIKVPSSGTAKNTQMQSNTKINFGSKKEAPIPGVTASPIKEMPMKEMVSPTPAQPEPMMFEQQPKVIKEQPMPMPQPAPVIPQMPQPIIPDVDINNYYMVNMSNMMVQKPQQMQPQAPPVQKQEQPVSPMPVPEPAPAPAAKPIVAEEEKEEAPVQIQPYPVMAEGCVPITPVMPGAGFCPPVYPMHHLMNQPMYGPGPVQMQPMMPQHHHYHESSSWHEPQMASWQYGEYMPVMHQQQWAPFYGGMPYNPGVNMQAPNMSPHGMHHHVESSSSHHHAAQMIQPTYYQTAHAGTEMTNMPIMEEEEEDCGCGGPKFPSEAGGEMNAAPQPAQYYQPQMQQWDQYQKAESHSQMNDSQMNDSQMNAGQYGSAYQPQMSNNQAPMGGSSNNMYQPPMGENQANMYPPQMGMNTASMYPPQMGMNTAGMYPPQMGMNTAGMYSPQMGMNTAGMYPPQMEMNTAGTNSSPMTGGSADMQQPQMGGNTANMYSLPTGSQQAVPQAQSNMPYQMPMQPWPQGMPQSQMNPNQPNVFVPHMNYPAGNPAPFYGQDDYASDIGQMKNYSDAFDLPRYADESNE</sequence>
<dbReference type="Proteomes" id="UP000602076">
    <property type="component" value="Unassembled WGS sequence"/>
</dbReference>
<dbReference type="AlphaFoldDB" id="A0A927CVD0"/>
<keyword evidence="4" id="KW-1185">Reference proteome</keyword>
<dbReference type="InterPro" id="IPR036779">
    <property type="entry name" value="LysM_dom_sf"/>
</dbReference>
<evidence type="ECO:0000313" key="3">
    <source>
        <dbReference type="EMBL" id="MBD3107854.1"/>
    </source>
</evidence>
<dbReference type="SMART" id="SM00257">
    <property type="entry name" value="LysM"/>
    <property type="match status" value="1"/>
</dbReference>
<feature type="compositionally biased region" description="Pro residues" evidence="1">
    <location>
        <begin position="171"/>
        <end position="183"/>
    </location>
</feature>
<dbReference type="PANTHER" id="PTHR33734">
    <property type="entry name" value="LYSM DOMAIN-CONTAINING GPI-ANCHORED PROTEIN 2"/>
    <property type="match status" value="1"/>
</dbReference>
<feature type="compositionally biased region" description="Polar residues" evidence="1">
    <location>
        <begin position="393"/>
        <end position="434"/>
    </location>
</feature>
<comment type="caution">
    <text evidence="3">The sequence shown here is derived from an EMBL/GenBank/DDBJ whole genome shotgun (WGS) entry which is preliminary data.</text>
</comment>
<name>A0A927CVD0_9BACI</name>
<reference evidence="3" key="1">
    <citation type="submission" date="2020-09" db="EMBL/GenBank/DDBJ databases">
        <title>Bacillus faecalis sp. nov., a moderately halophilic bacterium isolated from cow faeces.</title>
        <authorList>
            <person name="Jiang L."/>
            <person name="Lee J."/>
        </authorList>
    </citation>
    <scope>NUCLEOTIDE SEQUENCE</scope>
    <source>
        <strain evidence="3">AGMB 02131</strain>
    </source>
</reference>
<gene>
    <name evidence="3" type="primary">safA</name>
    <name evidence="3" type="ORF">IEO70_05695</name>
</gene>
<feature type="compositionally biased region" description="Low complexity" evidence="1">
    <location>
        <begin position="369"/>
        <end position="387"/>
    </location>
</feature>
<dbReference type="NCBIfam" id="TIGR02899">
    <property type="entry name" value="spore_safA"/>
    <property type="match status" value="1"/>
</dbReference>
<dbReference type="RefSeq" id="WP_190997400.1">
    <property type="nucleotide sequence ID" value="NZ_JACXSI010000011.1"/>
</dbReference>
<dbReference type="InterPro" id="IPR014248">
    <property type="entry name" value="Spore_coat_assembly_SafA"/>
</dbReference>
<dbReference type="PROSITE" id="PS51782">
    <property type="entry name" value="LYSM"/>
    <property type="match status" value="1"/>
</dbReference>
<feature type="compositionally biased region" description="Low complexity" evidence="1">
    <location>
        <begin position="155"/>
        <end position="170"/>
    </location>
</feature>
<feature type="domain" description="LysM" evidence="2">
    <location>
        <begin position="2"/>
        <end position="47"/>
    </location>
</feature>
<protein>
    <submittedName>
        <fullName evidence="3">SafA/ExsA family spore coat assembly protein</fullName>
    </submittedName>
</protein>
<dbReference type="Pfam" id="PF01476">
    <property type="entry name" value="LysM"/>
    <property type="match status" value="1"/>
</dbReference>
<evidence type="ECO:0000259" key="2">
    <source>
        <dbReference type="PROSITE" id="PS51782"/>
    </source>
</evidence>
<feature type="region of interest" description="Disordered" evidence="1">
    <location>
        <begin position="155"/>
        <end position="185"/>
    </location>
</feature>
<proteinExistence type="predicted"/>
<dbReference type="Gene3D" id="3.10.350.10">
    <property type="entry name" value="LysM domain"/>
    <property type="match status" value="1"/>
</dbReference>
<organism evidence="3 4">
    <name type="scientific">Peribacillus faecalis</name>
    <dbReference type="NCBI Taxonomy" id="2772559"/>
    <lineage>
        <taxon>Bacteria</taxon>
        <taxon>Bacillati</taxon>
        <taxon>Bacillota</taxon>
        <taxon>Bacilli</taxon>
        <taxon>Bacillales</taxon>
        <taxon>Bacillaceae</taxon>
        <taxon>Peribacillus</taxon>
    </lineage>
</organism>
<dbReference type="PANTHER" id="PTHR33734:SF34">
    <property type="entry name" value="SPOIVD-ASSOCIATED FACTOR A"/>
    <property type="match status" value="1"/>
</dbReference>
<evidence type="ECO:0000313" key="4">
    <source>
        <dbReference type="Proteomes" id="UP000602076"/>
    </source>
</evidence>
<feature type="region of interest" description="Disordered" evidence="1">
    <location>
        <begin position="349"/>
        <end position="444"/>
    </location>
</feature>
<accession>A0A927CVD0</accession>
<dbReference type="EMBL" id="JACXSI010000011">
    <property type="protein sequence ID" value="MBD3107854.1"/>
    <property type="molecule type" value="Genomic_DNA"/>
</dbReference>
<dbReference type="InterPro" id="IPR018392">
    <property type="entry name" value="LysM"/>
</dbReference>
<dbReference type="GO" id="GO:0008932">
    <property type="term" value="F:lytic endotransglycosylase activity"/>
    <property type="evidence" value="ECO:0007669"/>
    <property type="project" value="TreeGrafter"/>
</dbReference>
<dbReference type="SUPFAM" id="SSF54106">
    <property type="entry name" value="LysM domain"/>
    <property type="match status" value="1"/>
</dbReference>